<name>A0A814SLL6_9BILA</name>
<evidence type="ECO:0000313" key="2">
    <source>
        <dbReference type="EMBL" id="CAF1149331.1"/>
    </source>
</evidence>
<feature type="region of interest" description="Disordered" evidence="1">
    <location>
        <begin position="1"/>
        <end position="24"/>
    </location>
</feature>
<gene>
    <name evidence="2" type="ORF">OXX778_LOCUS23224</name>
</gene>
<dbReference type="EMBL" id="CAJNOC010011620">
    <property type="protein sequence ID" value="CAF1149331.1"/>
    <property type="molecule type" value="Genomic_DNA"/>
</dbReference>
<dbReference type="AlphaFoldDB" id="A0A814SLL6"/>
<evidence type="ECO:0000256" key="1">
    <source>
        <dbReference type="SAM" id="MobiDB-lite"/>
    </source>
</evidence>
<keyword evidence="3" id="KW-1185">Reference proteome</keyword>
<dbReference type="Proteomes" id="UP000663879">
    <property type="component" value="Unassembled WGS sequence"/>
</dbReference>
<feature type="non-terminal residue" evidence="2">
    <location>
        <position position="1"/>
    </location>
</feature>
<evidence type="ECO:0000313" key="3">
    <source>
        <dbReference type="Proteomes" id="UP000663879"/>
    </source>
</evidence>
<accession>A0A814SLL6</accession>
<reference evidence="2" key="1">
    <citation type="submission" date="2021-02" db="EMBL/GenBank/DDBJ databases">
        <authorList>
            <person name="Nowell W R."/>
        </authorList>
    </citation>
    <scope>NUCLEOTIDE SEQUENCE</scope>
    <source>
        <strain evidence="2">Ploen Becks lab</strain>
    </source>
</reference>
<proteinExistence type="predicted"/>
<organism evidence="2 3">
    <name type="scientific">Brachionus calyciflorus</name>
    <dbReference type="NCBI Taxonomy" id="104777"/>
    <lineage>
        <taxon>Eukaryota</taxon>
        <taxon>Metazoa</taxon>
        <taxon>Spiralia</taxon>
        <taxon>Gnathifera</taxon>
        <taxon>Rotifera</taxon>
        <taxon>Eurotatoria</taxon>
        <taxon>Monogononta</taxon>
        <taxon>Pseudotrocha</taxon>
        <taxon>Ploima</taxon>
        <taxon>Brachionidae</taxon>
        <taxon>Brachionus</taxon>
    </lineage>
</organism>
<sequence length="24" mass="2802">NQEKFLDDFDMPEPPDPAAKQLKK</sequence>
<comment type="caution">
    <text evidence="2">The sequence shown here is derived from an EMBL/GenBank/DDBJ whole genome shotgun (WGS) entry which is preliminary data.</text>
</comment>
<protein>
    <submittedName>
        <fullName evidence="2">Uncharacterized protein</fullName>
    </submittedName>
</protein>